<evidence type="ECO:0000313" key="2">
    <source>
        <dbReference type="Proteomes" id="UP000285326"/>
    </source>
</evidence>
<accession>A0A420IUP0</accession>
<dbReference type="AlphaFoldDB" id="A0A420IUP0"/>
<organism evidence="1 2">
    <name type="scientific">Golovinomyces cichoracearum</name>
    <dbReference type="NCBI Taxonomy" id="62708"/>
    <lineage>
        <taxon>Eukaryota</taxon>
        <taxon>Fungi</taxon>
        <taxon>Dikarya</taxon>
        <taxon>Ascomycota</taxon>
        <taxon>Pezizomycotina</taxon>
        <taxon>Leotiomycetes</taxon>
        <taxon>Erysiphales</taxon>
        <taxon>Erysiphaceae</taxon>
        <taxon>Golovinomyces</taxon>
    </lineage>
</organism>
<gene>
    <name evidence="1" type="ORF">GcM1_212008</name>
</gene>
<comment type="caution">
    <text evidence="1">The sequence shown here is derived from an EMBL/GenBank/DDBJ whole genome shotgun (WGS) entry which is preliminary data.</text>
</comment>
<protein>
    <submittedName>
        <fullName evidence="1">Uncharacterized protein</fullName>
    </submittedName>
</protein>
<sequence>MTQQYDLGLLSCEDRITFPIKLIKSDATISQRRAGMTLKRGLHHDRSRLLRFKEEALVKRVRDLGAKGLAPNLNDIRDMASQLLAARQGGRAGINWYTD</sequence>
<dbReference type="Proteomes" id="UP000285326">
    <property type="component" value="Unassembled WGS sequence"/>
</dbReference>
<name>A0A420IUP0_9PEZI</name>
<reference evidence="1 2" key="1">
    <citation type="journal article" date="2018" name="BMC Genomics">
        <title>Comparative genome analyses reveal sequence features reflecting distinct modes of host-adaptation between dicot and monocot powdery mildew.</title>
        <authorList>
            <person name="Wu Y."/>
            <person name="Ma X."/>
            <person name="Pan Z."/>
            <person name="Kale S.D."/>
            <person name="Song Y."/>
            <person name="King H."/>
            <person name="Zhang Q."/>
            <person name="Presley C."/>
            <person name="Deng X."/>
            <person name="Wei C.I."/>
            <person name="Xiao S."/>
        </authorList>
    </citation>
    <scope>NUCLEOTIDE SEQUENCE [LARGE SCALE GENOMIC DNA]</scope>
    <source>
        <strain evidence="1">UMSG1</strain>
    </source>
</reference>
<evidence type="ECO:0000313" key="1">
    <source>
        <dbReference type="EMBL" id="RKF78266.1"/>
    </source>
</evidence>
<proteinExistence type="predicted"/>
<dbReference type="EMBL" id="MCBS01021286">
    <property type="protein sequence ID" value="RKF78266.1"/>
    <property type="molecule type" value="Genomic_DNA"/>
</dbReference>